<dbReference type="EMBL" id="CP049075">
    <property type="protein sequence ID" value="QLI04993.1"/>
    <property type="molecule type" value="Genomic_DNA"/>
</dbReference>
<reference evidence="3 4" key="1">
    <citation type="submission" date="2020-02" db="EMBL/GenBank/DDBJ databases">
        <title>Complete genome sequence of the novel Campylobacter species Candidatus Campylobacter infans.</title>
        <authorList>
            <person name="Duim B."/>
            <person name="Zomer A."/>
            <person name="van der Graaf L."/>
            <person name="Wagenaar J."/>
        </authorList>
    </citation>
    <scope>NUCLEOTIDE SEQUENCE [LARGE SCALE GENOMIC DNA]</scope>
    <source>
        <strain evidence="3 4">19S00001</strain>
    </source>
</reference>
<name>A0A7H9CFT1_9BACT</name>
<feature type="domain" description="ACT" evidence="2">
    <location>
        <begin position="762"/>
        <end position="826"/>
    </location>
</feature>
<keyword evidence="4" id="KW-1185">Reference proteome</keyword>
<dbReference type="InterPro" id="IPR002912">
    <property type="entry name" value="ACT_dom"/>
</dbReference>
<proteinExistence type="predicted"/>
<dbReference type="PROSITE" id="PS51671">
    <property type="entry name" value="ACT"/>
    <property type="match status" value="1"/>
</dbReference>
<dbReference type="PANTHER" id="PTHR47320">
    <property type="entry name" value="BIFUNCTIONAL URIDYLYLTRANSFERASE/URIDYLYL-REMOVING ENZYME"/>
    <property type="match status" value="1"/>
</dbReference>
<dbReference type="KEGG" id="cinf:CINF_0464"/>
<evidence type="ECO:0000256" key="1">
    <source>
        <dbReference type="ARBA" id="ARBA00022801"/>
    </source>
</evidence>
<dbReference type="GO" id="GO:0016787">
    <property type="term" value="F:hydrolase activity"/>
    <property type="evidence" value="ECO:0007669"/>
    <property type="project" value="UniProtKB-KW"/>
</dbReference>
<evidence type="ECO:0000259" key="2">
    <source>
        <dbReference type="PROSITE" id="PS51671"/>
    </source>
</evidence>
<evidence type="ECO:0000313" key="4">
    <source>
        <dbReference type="Proteomes" id="UP000509414"/>
    </source>
</evidence>
<dbReference type="PANTHER" id="PTHR47320:SF1">
    <property type="entry name" value="BIFUNCTIONAL URIDYLYLTRANSFERASE_URIDYLYL-REMOVING ENZYME"/>
    <property type="match status" value="1"/>
</dbReference>
<evidence type="ECO:0000313" key="3">
    <source>
        <dbReference type="EMBL" id="QLI04993.1"/>
    </source>
</evidence>
<keyword evidence="3" id="KW-0808">Transferase</keyword>
<dbReference type="RefSeq" id="WP_179975604.1">
    <property type="nucleotide sequence ID" value="NZ_CP049075.1"/>
</dbReference>
<dbReference type="AlphaFoldDB" id="A0A7H9CFT1"/>
<keyword evidence="3" id="KW-0548">Nucleotidyltransferase</keyword>
<dbReference type="EC" id="2.7.7.59" evidence="3"/>
<dbReference type="GO" id="GO:0008773">
    <property type="term" value="F:[protein-PII] uridylyltransferase activity"/>
    <property type="evidence" value="ECO:0007669"/>
    <property type="project" value="UniProtKB-EC"/>
</dbReference>
<accession>A0A7H9CFT1</accession>
<gene>
    <name evidence="3" type="primary">glnD</name>
    <name evidence="3" type="ORF">CINF_0464</name>
</gene>
<dbReference type="Proteomes" id="UP000509414">
    <property type="component" value="Chromosome"/>
</dbReference>
<organism evidence="3 4">
    <name type="scientific">Candidatus Campylobacter infans</name>
    <dbReference type="NCBI Taxonomy" id="2561898"/>
    <lineage>
        <taxon>Bacteria</taxon>
        <taxon>Pseudomonadati</taxon>
        <taxon>Campylobacterota</taxon>
        <taxon>Epsilonproteobacteria</taxon>
        <taxon>Campylobacterales</taxon>
        <taxon>Campylobacteraceae</taxon>
        <taxon>Campylobacter</taxon>
    </lineage>
</organism>
<sequence>MLKKSKFNENLIFPDSSGLNEGLKKALEKLNGRGFGAFFSHEIDKIVKNVFAKLKEDYFAEFALNDDDVPLCALGLSNYGLNEIGYNCELQILLLYKDLRGFNARDLAVAYEERLKAKSPNFKIQIQEISTAFNNFKDDMQAKSNIASLRYICASKILYKQAKEIFNALKAYKKDEFISYHLNALKPYDDVLLLSQKPDLKSGYGGFFDYERALMLLSLDGKASTNALKYISEKEYSELVLASEFLSSLMSALRLSGGNDSIDARFLAPAAKLLKIKEKRDLDTQILLVAKTLTAMQKIAVYSRYLLRVAFYRYFSSNLSFKQLRASKRAGHFYLINETIYTPLHAKSPDLLNILEHISTLPDLAFKFHIESILYIKNAQASKTSLENAIPIFKKLFFRKNAFWILKALLDGEQLFSMVKPMEHTRHLAQFNNYKYSVDEYSLVCVYELENITDGYFAKLFESLSEQNKALLKLTALMHEVAKGQSSDDSKHAIMGANIFRAYMNKLDFNGSCVNLGVNLVKNHSLMNKAINEGINAQSVLSLISHIEGKTALKMLCVLTYAIIKTQNDSTHIGIKISSLKDLYEKALASFKNTDHSVLGSARLRAKKEILIKKQDEFVSYDKSTQDKILSIKSTLLFIFYPASEILKIASWAICCANIDLKVKSDDGFCAELIVRRGWNLTLVLSELARYDLAYMEAFELFDNKFFIKLKYTKQVSQNELKSLHSKLIGALCDKNEAKIKAVKILENELKINASYLENIAKIGINAKDAQGFMAFVLSILDKCDFKLSDARIQTIKNRTRNVFLIHKDKDFDKKIAQFKEYLINE</sequence>
<dbReference type="InterPro" id="IPR010043">
    <property type="entry name" value="UTase/UR"/>
</dbReference>
<protein>
    <submittedName>
        <fullName evidence="3">Protein-P-II uridylyltransferase</fullName>
        <ecNumber evidence="3">2.7.7.59</ecNumber>
    </submittedName>
</protein>
<keyword evidence="1" id="KW-0378">Hydrolase</keyword>
<dbReference type="CDD" id="cd04873">
    <property type="entry name" value="ACT_UUR-ACR-like"/>
    <property type="match status" value="1"/>
</dbReference>